<keyword evidence="1" id="KW-0812">Transmembrane</keyword>
<feature type="transmembrane region" description="Helical" evidence="1">
    <location>
        <begin position="39"/>
        <end position="61"/>
    </location>
</feature>
<keyword evidence="4" id="KW-1185">Reference proteome</keyword>
<dbReference type="PANTHER" id="PTHR30373:SF8">
    <property type="entry name" value="BLL7265 PROTEIN"/>
    <property type="match status" value="1"/>
</dbReference>
<gene>
    <name evidence="3" type="ORF">GCM10010994_06150</name>
</gene>
<keyword evidence="1" id="KW-0472">Membrane</keyword>
<evidence type="ECO:0000313" key="3">
    <source>
        <dbReference type="EMBL" id="GGC49781.1"/>
    </source>
</evidence>
<dbReference type="RefSeq" id="WP_188607625.1">
    <property type="nucleotide sequence ID" value="NZ_BMGG01000001.1"/>
</dbReference>
<keyword evidence="1" id="KW-1133">Transmembrane helix</keyword>
<reference evidence="3" key="1">
    <citation type="journal article" date="2014" name="Int. J. Syst. Evol. Microbiol.">
        <title>Complete genome sequence of Corynebacterium casei LMG S-19264T (=DSM 44701T), isolated from a smear-ripened cheese.</title>
        <authorList>
            <consortium name="US DOE Joint Genome Institute (JGI-PGF)"/>
            <person name="Walter F."/>
            <person name="Albersmeier A."/>
            <person name="Kalinowski J."/>
            <person name="Ruckert C."/>
        </authorList>
    </citation>
    <scope>NUCLEOTIDE SEQUENCE</scope>
    <source>
        <strain evidence="3">CGMCC 1.12919</strain>
    </source>
</reference>
<feature type="transmembrane region" description="Helical" evidence="1">
    <location>
        <begin position="67"/>
        <end position="90"/>
    </location>
</feature>
<dbReference type="InterPro" id="IPR007621">
    <property type="entry name" value="TPM_dom"/>
</dbReference>
<dbReference type="Gene3D" id="3.10.310.50">
    <property type="match status" value="1"/>
</dbReference>
<protein>
    <recommendedName>
        <fullName evidence="2">TPM domain-containing protein</fullName>
    </recommendedName>
</protein>
<organism evidence="3 4">
    <name type="scientific">Chelatococcus reniformis</name>
    <dbReference type="NCBI Taxonomy" id="1494448"/>
    <lineage>
        <taxon>Bacteria</taxon>
        <taxon>Pseudomonadati</taxon>
        <taxon>Pseudomonadota</taxon>
        <taxon>Alphaproteobacteria</taxon>
        <taxon>Hyphomicrobiales</taxon>
        <taxon>Chelatococcaceae</taxon>
        <taxon>Chelatococcus</taxon>
    </lineage>
</organism>
<accession>A0A916X854</accession>
<dbReference type="EMBL" id="BMGG01000001">
    <property type="protein sequence ID" value="GGC49781.1"/>
    <property type="molecule type" value="Genomic_DNA"/>
</dbReference>
<comment type="caution">
    <text evidence="3">The sequence shown here is derived from an EMBL/GenBank/DDBJ whole genome shotgun (WGS) entry which is preliminary data.</text>
</comment>
<dbReference type="AlphaFoldDB" id="A0A916X854"/>
<dbReference type="PANTHER" id="PTHR30373">
    <property type="entry name" value="UPF0603 PROTEIN YGCG"/>
    <property type="match status" value="1"/>
</dbReference>
<evidence type="ECO:0000313" key="4">
    <source>
        <dbReference type="Proteomes" id="UP000637002"/>
    </source>
</evidence>
<name>A0A916X854_9HYPH</name>
<proteinExistence type="predicted"/>
<evidence type="ECO:0000259" key="2">
    <source>
        <dbReference type="Pfam" id="PF04536"/>
    </source>
</evidence>
<reference evidence="3" key="2">
    <citation type="submission" date="2020-09" db="EMBL/GenBank/DDBJ databases">
        <authorList>
            <person name="Sun Q."/>
            <person name="Zhou Y."/>
        </authorList>
    </citation>
    <scope>NUCLEOTIDE SEQUENCE</scope>
    <source>
        <strain evidence="3">CGMCC 1.12919</strain>
    </source>
</reference>
<evidence type="ECO:0000256" key="1">
    <source>
        <dbReference type="SAM" id="Phobius"/>
    </source>
</evidence>
<sequence length="202" mass="21932">MLGQAEQDRISDAIAAAERTTSGEIVCVIAHRASSYRSFAVALPAAIGFAVPIPLLLLTNMSAERIYLIQLAVAALVAFALMWMPLRLALVPRPLGRLRAREAAHRQFAARGLAQTEHRTGALIFIAVTEHYAEIIADDGIASRVEAEVWRETLTKLVEDIRSSRAADGMVAAVQQVGAILAQHHPPRPGDRNELPNHVIVL</sequence>
<dbReference type="Pfam" id="PF04536">
    <property type="entry name" value="TPM_phosphatase"/>
    <property type="match status" value="1"/>
</dbReference>
<feature type="domain" description="TPM" evidence="2">
    <location>
        <begin position="100"/>
        <end position="179"/>
    </location>
</feature>
<dbReference type="Proteomes" id="UP000637002">
    <property type="component" value="Unassembled WGS sequence"/>
</dbReference>